<dbReference type="InterPro" id="IPR006098">
    <property type="entry name" value="MMCoA_mutase_a_cat"/>
</dbReference>
<comment type="caution">
    <text evidence="7">The sequence shown here is derived from an EMBL/GenBank/DDBJ whole genome shotgun (WGS) entry which is preliminary data.</text>
</comment>
<gene>
    <name evidence="7" type="ORF">ENS31_03160</name>
</gene>
<dbReference type="Gene3D" id="3.40.50.280">
    <property type="entry name" value="Cobalamin-binding domain"/>
    <property type="match status" value="1"/>
</dbReference>
<dbReference type="InterPro" id="IPR016176">
    <property type="entry name" value="Cbl-dep_enz_cat"/>
</dbReference>
<evidence type="ECO:0000256" key="2">
    <source>
        <dbReference type="ARBA" id="ARBA00008465"/>
    </source>
</evidence>
<dbReference type="PANTHER" id="PTHR48101">
    <property type="entry name" value="METHYLMALONYL-COA MUTASE, MITOCHONDRIAL-RELATED"/>
    <property type="match status" value="1"/>
</dbReference>
<dbReference type="GO" id="GO:0046872">
    <property type="term" value="F:metal ion binding"/>
    <property type="evidence" value="ECO:0007669"/>
    <property type="project" value="InterPro"/>
</dbReference>
<dbReference type="Gene3D" id="3.20.20.240">
    <property type="entry name" value="Methylmalonyl-CoA mutase"/>
    <property type="match status" value="1"/>
</dbReference>
<dbReference type="GO" id="GO:0004494">
    <property type="term" value="F:methylmalonyl-CoA mutase activity"/>
    <property type="evidence" value="ECO:0007669"/>
    <property type="project" value="InterPro"/>
</dbReference>
<dbReference type="InterPro" id="IPR006099">
    <property type="entry name" value="MeMalonylCoA_mutase_a/b_cat"/>
</dbReference>
<evidence type="ECO:0000256" key="5">
    <source>
        <dbReference type="ARBA" id="ARBA00023285"/>
    </source>
</evidence>
<dbReference type="AlphaFoldDB" id="A0A7V3E6U1"/>
<evidence type="ECO:0000313" key="7">
    <source>
        <dbReference type="EMBL" id="HFI90514.1"/>
    </source>
</evidence>
<keyword evidence="4" id="KW-0413">Isomerase</keyword>
<accession>A0A7V3E6U1</accession>
<dbReference type="NCBIfam" id="TIGR00641">
    <property type="entry name" value="acid_CoA_mut_N"/>
    <property type="match status" value="1"/>
</dbReference>
<evidence type="ECO:0000256" key="1">
    <source>
        <dbReference type="ARBA" id="ARBA00001922"/>
    </source>
</evidence>
<reference evidence="7" key="1">
    <citation type="journal article" date="2020" name="mSystems">
        <title>Genome- and Community-Level Interaction Insights into Carbon Utilization and Element Cycling Functions of Hydrothermarchaeota in Hydrothermal Sediment.</title>
        <authorList>
            <person name="Zhou Z."/>
            <person name="Liu Y."/>
            <person name="Xu W."/>
            <person name="Pan J."/>
            <person name="Luo Z.H."/>
            <person name="Li M."/>
        </authorList>
    </citation>
    <scope>NUCLEOTIDE SEQUENCE [LARGE SCALE GENOMIC DNA]</scope>
    <source>
        <strain evidence="7">SpSt-479</strain>
    </source>
</reference>
<dbReference type="EMBL" id="DSUJ01000008">
    <property type="protein sequence ID" value="HFI90514.1"/>
    <property type="molecule type" value="Genomic_DNA"/>
</dbReference>
<evidence type="ECO:0000256" key="4">
    <source>
        <dbReference type="ARBA" id="ARBA00023235"/>
    </source>
</evidence>
<keyword evidence="5" id="KW-0170">Cobalt</keyword>
<sequence length="723" mass="81559">MISESFMSSEIKPEQKLNLKKDFPVPSFDDWKKQVEADLKGESFEKKLFTTTYEGITLKPIYTSDDLKSISFLFNYPGFDNFVRGTKASGYHSGAWDIAQEYSYALPEEINEALRYDLQRGLNSIVINLDLPTQLGIDADQSKPGEVGKGGLSISGIRKMQALFDNIDLTIYPVHIHAGFSALPFTLLFTAFARELRLSLMNLKGSITSDPYDFLLREGFLPYSLQQIFDEIKFSTQLMIRSNSPIRTIGASGLNYNNAGASAVQELAFVFATAIEYIEEMLSRGLAIEEVVKRMKFTFGISSFYFMEIAKFRAARILWNNILNAYNVPEESRKIYIHGKTSQYNQTIIDPYVNMLRTTTEAFSAVVGGVDALTTSPFDEVFNIPDNFSRRIARNTQIILKEESHLDQVIDPAAGSFFVETLTAQVADEAWKLFQKIIDKGGMFESIKSGFVQEEISKTAEARKKDFAKRKSVLVGTNMYANPKEELAEPIIPDYESIYKKRVDYIQKYRISGDDQKHKNILDKLQIIADTKSYDLVEAAIEAYIDGAAIGEVASSIRSSGKEEIKVKPLNIHRAAEIFEELRFSSEDYRKKHGHKPKVFLAIMGPLKQYKARADFSRGFFEVGGFEVIYPSKGFSSTNEAVEEALKSKAEIVTICSTDDTYPELVPPIVKGIKENSKKTIVVLAGYPKDQIEQHKQSGVDEFIYLGADVYQIINSLLKRINH</sequence>
<dbReference type="GO" id="GO:0031419">
    <property type="term" value="F:cobalamin binding"/>
    <property type="evidence" value="ECO:0007669"/>
    <property type="project" value="UniProtKB-KW"/>
</dbReference>
<keyword evidence="3" id="KW-0846">Cobalamin</keyword>
<comment type="cofactor">
    <cofactor evidence="1">
        <name>adenosylcob(III)alamin</name>
        <dbReference type="ChEBI" id="CHEBI:18408"/>
    </cofactor>
</comment>
<evidence type="ECO:0000259" key="6">
    <source>
        <dbReference type="Pfam" id="PF01642"/>
    </source>
</evidence>
<name>A0A7V3E6U1_9BACT</name>
<protein>
    <submittedName>
        <fullName evidence="7">Methylmalonyl-CoA mutase</fullName>
    </submittedName>
</protein>
<feature type="domain" description="Methylmalonyl-CoA mutase alpha/beta chain catalytic" evidence="6">
    <location>
        <begin position="51"/>
        <end position="560"/>
    </location>
</feature>
<dbReference type="InterPro" id="IPR036724">
    <property type="entry name" value="Cobalamin-bd_sf"/>
</dbReference>
<dbReference type="Pfam" id="PF01642">
    <property type="entry name" value="MM_CoA_mutase"/>
    <property type="match status" value="1"/>
</dbReference>
<proteinExistence type="inferred from homology"/>
<dbReference type="SUPFAM" id="SSF51703">
    <property type="entry name" value="Cobalamin (vitamin B12)-dependent enzymes"/>
    <property type="match status" value="1"/>
</dbReference>
<comment type="similarity">
    <text evidence="2">Belongs to the methylmalonyl-CoA mutase family.</text>
</comment>
<dbReference type="SUPFAM" id="SSF52242">
    <property type="entry name" value="Cobalamin (vitamin B12)-binding domain"/>
    <property type="match status" value="1"/>
</dbReference>
<dbReference type="CDD" id="cd03677">
    <property type="entry name" value="MM_CoA_mutase_beta"/>
    <property type="match status" value="1"/>
</dbReference>
<evidence type="ECO:0000256" key="3">
    <source>
        <dbReference type="ARBA" id="ARBA00022628"/>
    </source>
</evidence>
<organism evidence="7">
    <name type="scientific">Ignavibacterium album</name>
    <dbReference type="NCBI Taxonomy" id="591197"/>
    <lineage>
        <taxon>Bacteria</taxon>
        <taxon>Pseudomonadati</taxon>
        <taxon>Ignavibacteriota</taxon>
        <taxon>Ignavibacteria</taxon>
        <taxon>Ignavibacteriales</taxon>
        <taxon>Ignavibacteriaceae</taxon>
        <taxon>Ignavibacterium</taxon>
    </lineage>
</organism>